<proteinExistence type="predicted"/>
<dbReference type="InterPro" id="IPR028245">
    <property type="entry name" value="PIL1/LSP1"/>
</dbReference>
<dbReference type="GO" id="GO:0005886">
    <property type="term" value="C:plasma membrane"/>
    <property type="evidence" value="ECO:0007669"/>
    <property type="project" value="TreeGrafter"/>
</dbReference>
<dbReference type="Proteomes" id="UP001211907">
    <property type="component" value="Unassembled WGS sequence"/>
</dbReference>
<organism evidence="2 3">
    <name type="scientific">Physocladia obscura</name>
    <dbReference type="NCBI Taxonomy" id="109957"/>
    <lineage>
        <taxon>Eukaryota</taxon>
        <taxon>Fungi</taxon>
        <taxon>Fungi incertae sedis</taxon>
        <taxon>Chytridiomycota</taxon>
        <taxon>Chytridiomycota incertae sedis</taxon>
        <taxon>Chytridiomycetes</taxon>
        <taxon>Chytridiales</taxon>
        <taxon>Chytriomycetaceae</taxon>
        <taxon>Physocladia</taxon>
    </lineage>
</organism>
<dbReference type="AlphaFoldDB" id="A0AAD5T8P9"/>
<evidence type="ECO:0000313" key="2">
    <source>
        <dbReference type="EMBL" id="KAJ3133167.1"/>
    </source>
</evidence>
<dbReference type="Pfam" id="PF13805">
    <property type="entry name" value="Pil1"/>
    <property type="match status" value="1"/>
</dbReference>
<evidence type="ECO:0000256" key="1">
    <source>
        <dbReference type="SAM" id="MobiDB-lite"/>
    </source>
</evidence>
<dbReference type="GO" id="GO:0036286">
    <property type="term" value="C:eisosome filament"/>
    <property type="evidence" value="ECO:0007669"/>
    <property type="project" value="TreeGrafter"/>
</dbReference>
<feature type="region of interest" description="Disordered" evidence="1">
    <location>
        <begin position="382"/>
        <end position="447"/>
    </location>
</feature>
<evidence type="ECO:0000313" key="3">
    <source>
        <dbReference type="Proteomes" id="UP001211907"/>
    </source>
</evidence>
<gene>
    <name evidence="2" type="ORF">HK100_004622</name>
</gene>
<dbReference type="GO" id="GO:0006897">
    <property type="term" value="P:endocytosis"/>
    <property type="evidence" value="ECO:0007669"/>
    <property type="project" value="TreeGrafter"/>
</dbReference>
<accession>A0AAD5T8P9</accession>
<dbReference type="InterPro" id="IPR027267">
    <property type="entry name" value="AH/BAR_dom_sf"/>
</dbReference>
<name>A0AAD5T8P9_9FUNG</name>
<dbReference type="EMBL" id="JADGJH010000225">
    <property type="protein sequence ID" value="KAJ3133167.1"/>
    <property type="molecule type" value="Genomic_DNA"/>
</dbReference>
<dbReference type="Gene3D" id="1.20.1270.60">
    <property type="entry name" value="Arfaptin homology (AH) domain/BAR domain"/>
    <property type="match status" value="1"/>
</dbReference>
<comment type="caution">
    <text evidence="2">The sequence shown here is derived from an EMBL/GenBank/DDBJ whole genome shotgun (WGS) entry which is preliminary data.</text>
</comment>
<sequence length="447" mass="49077">MISANFRSTIASIKNPDSKDLQVYLKEEKDVVVAHTKLLQQRKGASDYYINWAAMKEEDIRFIFKLSFQAISARLQRIQEAFMQAENDYIHTLEQSRVRMKSIRDREKEISDTRAKLKSAISKRDTAQKKQQPAEALIQEARDIHSHILELEAKHLGLTRLDLREALRLKHEASVKYAVKLSVASKYSLYLADQIPQGELLPGQSLPPYTGQPTLEAIIADFTAAFNSDELVTVIRSEVPAQTLIPVPIPENPNPSTTFEEPGSPVASVAESASIYAAPKPQAYQAVSSYTYATSSTPATEGNGGYYTSETAANTVQNLSSQLGDVDVSANARNYSSQGYQQSMSAGTGYVSGALAQPSAAAPTGGYYSQYLPQQAVTQGYSTQQYSYPGPPPTQQQQNGYYAQPAQYSQISYPGPPPPLAQPLPPGYSSNNLPKVSRFENENVDEA</sequence>
<dbReference type="PANTHER" id="PTHR31962:SF1">
    <property type="entry name" value="SPHINGOLIPID LONG CHAIN BASE-RESPONSIVE PROTEIN PIL1"/>
    <property type="match status" value="1"/>
</dbReference>
<feature type="compositionally biased region" description="Pro residues" evidence="1">
    <location>
        <begin position="414"/>
        <end position="426"/>
    </location>
</feature>
<dbReference type="GO" id="GO:0070941">
    <property type="term" value="P:eisosome assembly"/>
    <property type="evidence" value="ECO:0007669"/>
    <property type="project" value="TreeGrafter"/>
</dbReference>
<reference evidence="2" key="1">
    <citation type="submission" date="2020-05" db="EMBL/GenBank/DDBJ databases">
        <title>Phylogenomic resolution of chytrid fungi.</title>
        <authorList>
            <person name="Stajich J.E."/>
            <person name="Amses K."/>
            <person name="Simmons R."/>
            <person name="Seto K."/>
            <person name="Myers J."/>
            <person name="Bonds A."/>
            <person name="Quandt C.A."/>
            <person name="Barry K."/>
            <person name="Liu P."/>
            <person name="Grigoriev I."/>
            <person name="Longcore J.E."/>
            <person name="James T.Y."/>
        </authorList>
    </citation>
    <scope>NUCLEOTIDE SEQUENCE</scope>
    <source>
        <strain evidence="2">JEL0513</strain>
    </source>
</reference>
<keyword evidence="3" id="KW-1185">Reference proteome</keyword>
<dbReference type="PANTHER" id="PTHR31962">
    <property type="entry name" value="SPHINGOLIPID LONG CHAIN BASE-RESPONSIVE PROTEIN PIL1"/>
    <property type="match status" value="1"/>
</dbReference>
<protein>
    <submittedName>
        <fullName evidence="2">Uncharacterized protein</fullName>
    </submittedName>
</protein>